<name>A0A4Y6EJG8_9CAUD</name>
<evidence type="ECO:0000256" key="1">
    <source>
        <dbReference type="SAM" id="MobiDB-lite"/>
    </source>
</evidence>
<proteinExistence type="predicted"/>
<keyword evidence="3" id="KW-1185">Reference proteome</keyword>
<feature type="compositionally biased region" description="Basic and acidic residues" evidence="1">
    <location>
        <begin position="149"/>
        <end position="166"/>
    </location>
</feature>
<dbReference type="GeneID" id="64766155"/>
<dbReference type="RefSeq" id="YP_010058924.1">
    <property type="nucleotide sequence ID" value="NC_054723.1"/>
</dbReference>
<feature type="region of interest" description="Disordered" evidence="1">
    <location>
        <begin position="142"/>
        <end position="200"/>
    </location>
</feature>
<dbReference type="Proteomes" id="UP000318375">
    <property type="component" value="Segment"/>
</dbReference>
<organism evidence="2 3">
    <name type="scientific">Gordonia phage Pupper</name>
    <dbReference type="NCBI Taxonomy" id="2571249"/>
    <lineage>
        <taxon>Viruses</taxon>
        <taxon>Duplodnaviria</taxon>
        <taxon>Heunggongvirae</taxon>
        <taxon>Uroviricota</taxon>
        <taxon>Caudoviricetes</taxon>
        <taxon>Puppervirus</taxon>
        <taxon>Puppervirus Pupper</taxon>
    </lineage>
</organism>
<evidence type="ECO:0000313" key="2">
    <source>
        <dbReference type="EMBL" id="QDF18622.1"/>
    </source>
</evidence>
<protein>
    <submittedName>
        <fullName evidence="2">Uncharacterized protein</fullName>
    </submittedName>
</protein>
<reference evidence="2 3" key="1">
    <citation type="submission" date="2019-05" db="EMBL/GenBank/DDBJ databases">
        <authorList>
            <person name="Pope W.H."/>
            <person name="Garlena R.A."/>
            <person name="Russell D.A."/>
            <person name="Jacobs-Sera D."/>
            <person name="Hatfull G.F."/>
        </authorList>
    </citation>
    <scope>NUCLEOTIDE SEQUENCE [LARGE SCALE GENOMIC DNA]</scope>
</reference>
<feature type="compositionally biased region" description="Basic and acidic residues" evidence="1">
    <location>
        <begin position="189"/>
        <end position="200"/>
    </location>
</feature>
<gene>
    <name evidence="2" type="primary">136</name>
    <name evidence="2" type="ORF">SEA_PUPPER_136</name>
</gene>
<dbReference type="KEGG" id="vg:64766155"/>
<evidence type="ECO:0000313" key="3">
    <source>
        <dbReference type="Proteomes" id="UP000318375"/>
    </source>
</evidence>
<dbReference type="EMBL" id="MK977695">
    <property type="protein sequence ID" value="QDF18622.1"/>
    <property type="molecule type" value="Genomic_DNA"/>
</dbReference>
<sequence length="200" mass="22079">MHAHEVMEHLQTATPSPCMRGPRGFGGEVGAPSCLLPLLLLQLPKAATLVLLTSVFRVNGCYPRKPPGLTAGGFLGAIVNIEPSRRGRSADDAVGTKGQVCTSTRANVADLVFLLVRTHPERGLTNPTCQCRVKVMTDHLRMTPGMTPEQREEVRAARRERDHREAQAAAQHSRDRRARQSDEQNAADDAEKERLRDLFR</sequence>
<accession>A0A4Y6EJG8</accession>